<name>A0A4R3JVN4_9PROT</name>
<dbReference type="OrthoDB" id="8552871at2"/>
<dbReference type="GO" id="GO:0005886">
    <property type="term" value="C:plasma membrane"/>
    <property type="evidence" value="ECO:0007669"/>
    <property type="project" value="UniProtKB-SubCell"/>
</dbReference>
<dbReference type="RefSeq" id="WP_126460896.1">
    <property type="nucleotide sequence ID" value="NZ_AP018721.1"/>
</dbReference>
<evidence type="ECO:0000256" key="19">
    <source>
        <dbReference type="PROSITE-ProRule" id="PRU00169"/>
    </source>
</evidence>
<evidence type="ECO:0000259" key="21">
    <source>
        <dbReference type="PROSITE" id="PS50109"/>
    </source>
</evidence>
<dbReference type="Gene3D" id="3.40.50.2300">
    <property type="match status" value="1"/>
</dbReference>
<dbReference type="PRINTS" id="PR00344">
    <property type="entry name" value="BCTRLSENSOR"/>
</dbReference>
<sequence length="877" mass="96826">MFSSQVLLARRLIFTVGAGFALALLLMAAITFVALDEMAGINQRLERIVKENNVKSRLANEMREILRDRTVSMHSILVISDEFEKDAEMLRFYSYGESYSNTRTQLASMLTEPEEKATLARLDALTRANQPVMVRLVNLGMEGYTFLAFEVLQNEAIPLQRQLFEELDTLIDIQRSMTQKAANEAAAAYASTRLWLILLGIAAATVSGLVAVVVIQRTAKQAALTDRERTKYLTLFEANTDGIVILDSEGFTDCNPATLSMFRFESVEDFRRMRPEQLGADPQPNGESAKDMATRQIQAAIRTGHSTFEWLARRTDGSQFPAQIMLNAIELDGKPYIQAIMRDVTTQKAAEAAKKAAHDAALATAEMKSQFVANVSHEIRTPMNGIIGMTRLLLSTELDARQHEYAETVARSAHSLLRIINDILDFSKIEAGRLSIEQIAFEPQALLKDVLELYGYRAEEKHLALKLEGMHRLPERVIGDPLRIRQILLNLLDNALKFTEQGEVCLSVQAIGSDSERNWYRFSVRDTGIGIPQPVLDRIFEAFAQADGSTSRKYGGTGLGLTICRQLAELMGGNLTVSSKIGQGSSFHLDLPLSATTEEAPTSPAMALPALRFNQVRVLLAEDNPVNQRLVQYMLENMGIAVELAGNGIEAFDKVKAGGIDLVLMDCQMPEWDGMTASRAIRAWEAEQELPQTPIVALTANAMHGFEQTCRDAGMSDYLTKPILDEALAITLARWLPGKTEEIEPPAGAPDEDMREPAAAMSFDLDKIIRTCKGNVDKVQEMLTVFVDSTAGSIEALRLAHLAEDSARLAREAHQLKGATAFTGAQELYALACRLEQNAKQADWPAIAPDLDALGEAFSRLRAQIRQLPADSLQHPA</sequence>
<dbReference type="SMART" id="SM00073">
    <property type="entry name" value="HPT"/>
    <property type="match status" value="1"/>
</dbReference>
<dbReference type="InterPro" id="IPR036641">
    <property type="entry name" value="HPT_dom_sf"/>
</dbReference>
<dbReference type="InterPro" id="IPR003661">
    <property type="entry name" value="HisK_dim/P_dom"/>
</dbReference>
<keyword evidence="5 19" id="KW-0597">Phosphoprotein</keyword>
<feature type="domain" description="Response regulatory" evidence="22">
    <location>
        <begin position="617"/>
        <end position="736"/>
    </location>
</feature>
<reference evidence="24 25" key="1">
    <citation type="submission" date="2019-03" db="EMBL/GenBank/DDBJ databases">
        <title>Genomic Encyclopedia of Type Strains, Phase IV (KMG-IV): sequencing the most valuable type-strain genomes for metagenomic binning, comparative biology and taxonomic classification.</title>
        <authorList>
            <person name="Goeker M."/>
        </authorList>
    </citation>
    <scope>NUCLEOTIDE SEQUENCE [LARGE SCALE GENOMIC DNA]</scope>
    <source>
        <strain evidence="24 25">DSM 103923</strain>
    </source>
</reference>
<dbReference type="Pfam" id="PF13426">
    <property type="entry name" value="PAS_9"/>
    <property type="match status" value="1"/>
</dbReference>
<dbReference type="FunFam" id="3.30.565.10:FF:000010">
    <property type="entry name" value="Sensor histidine kinase RcsC"/>
    <property type="match status" value="1"/>
</dbReference>
<dbReference type="FunFam" id="1.10.287.130:FF:000002">
    <property type="entry name" value="Two-component osmosensing histidine kinase"/>
    <property type="match status" value="1"/>
</dbReference>
<keyword evidence="13 20" id="KW-0472">Membrane</keyword>
<evidence type="ECO:0000256" key="12">
    <source>
        <dbReference type="ARBA" id="ARBA00023012"/>
    </source>
</evidence>
<evidence type="ECO:0000256" key="9">
    <source>
        <dbReference type="ARBA" id="ARBA00022777"/>
    </source>
</evidence>
<dbReference type="InterPro" id="IPR047347">
    <property type="entry name" value="YvaQ-like_sensor"/>
</dbReference>
<keyword evidence="25" id="KW-1185">Reference proteome</keyword>
<comment type="caution">
    <text evidence="24">The sequence shown here is derived from an EMBL/GenBank/DDBJ whole genome shotgun (WGS) entry which is preliminary data.</text>
</comment>
<dbReference type="Pfam" id="PF00072">
    <property type="entry name" value="Response_reg"/>
    <property type="match status" value="1"/>
</dbReference>
<evidence type="ECO:0000313" key="24">
    <source>
        <dbReference type="EMBL" id="TCS70903.1"/>
    </source>
</evidence>
<evidence type="ECO:0000256" key="18">
    <source>
        <dbReference type="PROSITE-ProRule" id="PRU00110"/>
    </source>
</evidence>
<dbReference type="Pfam" id="PF12729">
    <property type="entry name" value="4HB_MCP_1"/>
    <property type="match status" value="1"/>
</dbReference>
<dbReference type="AlphaFoldDB" id="A0A4R3JVN4"/>
<gene>
    <name evidence="24" type="ORF">EDC61_11356</name>
</gene>
<dbReference type="Pfam" id="PF00512">
    <property type="entry name" value="HisKA"/>
    <property type="match status" value="1"/>
</dbReference>
<dbReference type="InterPro" id="IPR036890">
    <property type="entry name" value="HATPase_C_sf"/>
</dbReference>
<dbReference type="CDD" id="cd00082">
    <property type="entry name" value="HisKA"/>
    <property type="match status" value="1"/>
</dbReference>
<evidence type="ECO:0000256" key="1">
    <source>
        <dbReference type="ARBA" id="ARBA00000085"/>
    </source>
</evidence>
<dbReference type="InterPro" id="IPR036097">
    <property type="entry name" value="HisK_dim/P_sf"/>
</dbReference>
<keyword evidence="4" id="KW-1003">Cell membrane</keyword>
<dbReference type="CDD" id="cd16922">
    <property type="entry name" value="HATPase_EvgS-ArcB-TorS-like"/>
    <property type="match status" value="1"/>
</dbReference>
<dbReference type="PANTHER" id="PTHR45339:SF1">
    <property type="entry name" value="HYBRID SIGNAL TRANSDUCTION HISTIDINE KINASE J"/>
    <property type="match status" value="1"/>
</dbReference>
<dbReference type="PROSITE" id="PS50894">
    <property type="entry name" value="HPT"/>
    <property type="match status" value="1"/>
</dbReference>
<feature type="modified residue" description="4-aspartylphosphate" evidence="19">
    <location>
        <position position="666"/>
    </location>
</feature>
<protein>
    <recommendedName>
        <fullName evidence="16">Sensory/regulatory protein RpfC</fullName>
        <ecNumber evidence="3">2.7.13.3</ecNumber>
    </recommendedName>
    <alternativeName>
        <fullName evidence="17">Virulence sensor protein BvgS</fullName>
    </alternativeName>
</protein>
<dbReference type="SUPFAM" id="SSF47384">
    <property type="entry name" value="Homodimeric domain of signal transducing histidine kinase"/>
    <property type="match status" value="1"/>
</dbReference>
<evidence type="ECO:0000256" key="3">
    <source>
        <dbReference type="ARBA" id="ARBA00012438"/>
    </source>
</evidence>
<dbReference type="GO" id="GO:0000155">
    <property type="term" value="F:phosphorelay sensor kinase activity"/>
    <property type="evidence" value="ECO:0007669"/>
    <property type="project" value="InterPro"/>
</dbReference>
<evidence type="ECO:0000256" key="2">
    <source>
        <dbReference type="ARBA" id="ARBA00004651"/>
    </source>
</evidence>
<dbReference type="InterPro" id="IPR000014">
    <property type="entry name" value="PAS"/>
</dbReference>
<evidence type="ECO:0000256" key="15">
    <source>
        <dbReference type="ARBA" id="ARBA00064003"/>
    </source>
</evidence>
<evidence type="ECO:0000256" key="8">
    <source>
        <dbReference type="ARBA" id="ARBA00022741"/>
    </source>
</evidence>
<dbReference type="SUPFAM" id="SSF52172">
    <property type="entry name" value="CheY-like"/>
    <property type="match status" value="1"/>
</dbReference>
<dbReference type="InterPro" id="IPR011006">
    <property type="entry name" value="CheY-like_superfamily"/>
</dbReference>
<dbReference type="EC" id="2.7.13.3" evidence="3"/>
<dbReference type="SMART" id="SM00387">
    <property type="entry name" value="HATPase_c"/>
    <property type="match status" value="1"/>
</dbReference>
<organism evidence="24 25">
    <name type="scientific">Sulfuritortus calidifontis</name>
    <dbReference type="NCBI Taxonomy" id="1914471"/>
    <lineage>
        <taxon>Bacteria</taxon>
        <taxon>Pseudomonadati</taxon>
        <taxon>Pseudomonadota</taxon>
        <taxon>Betaproteobacteria</taxon>
        <taxon>Nitrosomonadales</taxon>
        <taxon>Thiobacillaceae</taxon>
        <taxon>Sulfuritortus</taxon>
    </lineage>
</organism>
<dbReference type="SMART" id="SM00388">
    <property type="entry name" value="HisKA"/>
    <property type="match status" value="1"/>
</dbReference>
<dbReference type="PROSITE" id="PS50109">
    <property type="entry name" value="HIS_KIN"/>
    <property type="match status" value="1"/>
</dbReference>
<dbReference type="InterPro" id="IPR035965">
    <property type="entry name" value="PAS-like_dom_sf"/>
</dbReference>
<keyword evidence="6" id="KW-0808">Transferase</keyword>
<comment type="subcellular location">
    <subcellularLocation>
        <location evidence="2">Cell membrane</location>
        <topology evidence="2">Multi-pass membrane protein</topology>
    </subcellularLocation>
</comment>
<evidence type="ECO:0000256" key="20">
    <source>
        <dbReference type="SAM" id="Phobius"/>
    </source>
</evidence>
<evidence type="ECO:0000256" key="7">
    <source>
        <dbReference type="ARBA" id="ARBA00022692"/>
    </source>
</evidence>
<evidence type="ECO:0000313" key="25">
    <source>
        <dbReference type="Proteomes" id="UP000295135"/>
    </source>
</evidence>
<keyword evidence="12" id="KW-0902">Two-component regulatory system</keyword>
<dbReference type="Gene3D" id="1.10.287.130">
    <property type="match status" value="1"/>
</dbReference>
<feature type="transmembrane region" description="Helical" evidence="20">
    <location>
        <begin position="194"/>
        <end position="215"/>
    </location>
</feature>
<evidence type="ECO:0000256" key="10">
    <source>
        <dbReference type="ARBA" id="ARBA00022840"/>
    </source>
</evidence>
<evidence type="ECO:0000256" key="13">
    <source>
        <dbReference type="ARBA" id="ARBA00023136"/>
    </source>
</evidence>
<dbReference type="Gene3D" id="3.30.565.10">
    <property type="entry name" value="Histidine kinase-like ATPase, C-terminal domain"/>
    <property type="match status" value="1"/>
</dbReference>
<dbReference type="InterPro" id="IPR004358">
    <property type="entry name" value="Sig_transdc_His_kin-like_C"/>
</dbReference>
<dbReference type="InterPro" id="IPR005467">
    <property type="entry name" value="His_kinase_dom"/>
</dbReference>
<feature type="modified residue" description="Phosphohistidine" evidence="18">
    <location>
        <position position="814"/>
    </location>
</feature>
<evidence type="ECO:0000256" key="14">
    <source>
        <dbReference type="ARBA" id="ARBA00058004"/>
    </source>
</evidence>
<dbReference type="SUPFAM" id="SSF55785">
    <property type="entry name" value="PYP-like sensor domain (PAS domain)"/>
    <property type="match status" value="1"/>
</dbReference>
<evidence type="ECO:0000259" key="22">
    <source>
        <dbReference type="PROSITE" id="PS50110"/>
    </source>
</evidence>
<dbReference type="CDD" id="cd00088">
    <property type="entry name" value="HPT"/>
    <property type="match status" value="1"/>
</dbReference>
<evidence type="ECO:0000256" key="17">
    <source>
        <dbReference type="ARBA" id="ARBA00070152"/>
    </source>
</evidence>
<keyword evidence="7 20" id="KW-0812">Transmembrane</keyword>
<evidence type="ECO:0000256" key="11">
    <source>
        <dbReference type="ARBA" id="ARBA00022989"/>
    </source>
</evidence>
<feature type="domain" description="HPt" evidence="23">
    <location>
        <begin position="775"/>
        <end position="868"/>
    </location>
</feature>
<comment type="catalytic activity">
    <reaction evidence="1">
        <text>ATP + protein L-histidine = ADP + protein N-phospho-L-histidine.</text>
        <dbReference type="EC" id="2.7.13.3"/>
    </reaction>
</comment>
<dbReference type="NCBIfam" id="TIGR00229">
    <property type="entry name" value="sensory_box"/>
    <property type="match status" value="1"/>
</dbReference>
<dbReference type="Pfam" id="PF02518">
    <property type="entry name" value="HATPase_c"/>
    <property type="match status" value="1"/>
</dbReference>
<dbReference type="GO" id="GO:0005524">
    <property type="term" value="F:ATP binding"/>
    <property type="evidence" value="ECO:0007669"/>
    <property type="project" value="UniProtKB-KW"/>
</dbReference>
<evidence type="ECO:0000256" key="16">
    <source>
        <dbReference type="ARBA" id="ARBA00068150"/>
    </source>
</evidence>
<dbReference type="SUPFAM" id="SSF47226">
    <property type="entry name" value="Histidine-containing phosphotransfer domain, HPT domain"/>
    <property type="match status" value="1"/>
</dbReference>
<dbReference type="InterPro" id="IPR024478">
    <property type="entry name" value="HlyB_4HB_MCP"/>
</dbReference>
<keyword evidence="9" id="KW-0418">Kinase</keyword>
<dbReference type="Pfam" id="PF01627">
    <property type="entry name" value="Hpt"/>
    <property type="match status" value="1"/>
</dbReference>
<dbReference type="Proteomes" id="UP000295135">
    <property type="component" value="Unassembled WGS sequence"/>
</dbReference>
<dbReference type="Gene3D" id="1.20.120.160">
    <property type="entry name" value="HPT domain"/>
    <property type="match status" value="1"/>
</dbReference>
<keyword evidence="10" id="KW-0067">ATP-binding</keyword>
<dbReference type="PROSITE" id="PS50110">
    <property type="entry name" value="RESPONSE_REGULATORY"/>
    <property type="match status" value="1"/>
</dbReference>
<dbReference type="SMART" id="SM00448">
    <property type="entry name" value="REC"/>
    <property type="match status" value="1"/>
</dbReference>
<evidence type="ECO:0000256" key="4">
    <source>
        <dbReference type="ARBA" id="ARBA00022475"/>
    </source>
</evidence>
<evidence type="ECO:0000256" key="5">
    <source>
        <dbReference type="ARBA" id="ARBA00022553"/>
    </source>
</evidence>
<proteinExistence type="predicted"/>
<dbReference type="EMBL" id="SLZY01000013">
    <property type="protein sequence ID" value="TCS70903.1"/>
    <property type="molecule type" value="Genomic_DNA"/>
</dbReference>
<evidence type="ECO:0000259" key="23">
    <source>
        <dbReference type="PROSITE" id="PS50894"/>
    </source>
</evidence>
<evidence type="ECO:0000256" key="6">
    <source>
        <dbReference type="ARBA" id="ARBA00022679"/>
    </source>
</evidence>
<dbReference type="Gene3D" id="3.30.450.20">
    <property type="entry name" value="PAS domain"/>
    <property type="match status" value="1"/>
</dbReference>
<dbReference type="InterPro" id="IPR008207">
    <property type="entry name" value="Sig_transdc_His_kin_Hpt_dom"/>
</dbReference>
<dbReference type="SUPFAM" id="SSF55874">
    <property type="entry name" value="ATPase domain of HSP90 chaperone/DNA topoisomerase II/histidine kinase"/>
    <property type="match status" value="1"/>
</dbReference>
<keyword evidence="8" id="KW-0547">Nucleotide-binding</keyword>
<keyword evidence="11 20" id="KW-1133">Transmembrane helix</keyword>
<dbReference type="PANTHER" id="PTHR45339">
    <property type="entry name" value="HYBRID SIGNAL TRANSDUCTION HISTIDINE KINASE J"/>
    <property type="match status" value="1"/>
</dbReference>
<dbReference type="CDD" id="cd17546">
    <property type="entry name" value="REC_hyHK_CKI1_RcsC-like"/>
    <property type="match status" value="1"/>
</dbReference>
<dbReference type="InterPro" id="IPR001789">
    <property type="entry name" value="Sig_transdc_resp-reg_receiver"/>
</dbReference>
<comment type="function">
    <text evidence="14">Member of the two-component regulatory system BvgS/BvgA. Phosphorylates BvgA via a four-step phosphorelay in response to environmental signals.</text>
</comment>
<comment type="subunit">
    <text evidence="15">At low DSF concentrations, interacts with RpfF.</text>
</comment>
<dbReference type="InterPro" id="IPR003594">
    <property type="entry name" value="HATPase_dom"/>
</dbReference>
<accession>A0A4R3JVN4</accession>
<feature type="transmembrane region" description="Helical" evidence="20">
    <location>
        <begin position="12"/>
        <end position="35"/>
    </location>
</feature>
<dbReference type="CDD" id="cd19411">
    <property type="entry name" value="MCP2201-like_sensor"/>
    <property type="match status" value="1"/>
</dbReference>
<feature type="domain" description="Histidine kinase" evidence="21">
    <location>
        <begin position="374"/>
        <end position="595"/>
    </location>
</feature>